<evidence type="ECO:0000256" key="1">
    <source>
        <dbReference type="ARBA" id="ARBA00004123"/>
    </source>
</evidence>
<evidence type="ECO:0000256" key="6">
    <source>
        <dbReference type="ARBA" id="ARBA00022763"/>
    </source>
</evidence>
<evidence type="ECO:0000256" key="2">
    <source>
        <dbReference type="ARBA" id="ARBA00004496"/>
    </source>
</evidence>
<dbReference type="InterPro" id="IPR037151">
    <property type="entry name" value="AlkB-like_sf"/>
</dbReference>
<dbReference type="GO" id="GO:0008198">
    <property type="term" value="F:ferrous iron binding"/>
    <property type="evidence" value="ECO:0007669"/>
    <property type="project" value="TreeGrafter"/>
</dbReference>
<dbReference type="GO" id="GO:0005737">
    <property type="term" value="C:cytoplasm"/>
    <property type="evidence" value="ECO:0007669"/>
    <property type="project" value="UniProtKB-SubCell"/>
</dbReference>
<dbReference type="EMBL" id="JAKUCV010002770">
    <property type="protein sequence ID" value="KAJ4841467.1"/>
    <property type="molecule type" value="Genomic_DNA"/>
</dbReference>
<comment type="subcellular location">
    <subcellularLocation>
        <location evidence="2">Cytoplasm</location>
    </subcellularLocation>
    <subcellularLocation>
        <location evidence="1">Nucleus</location>
    </subcellularLocation>
</comment>
<name>A0A9Q0G1E5_9ROSI</name>
<protein>
    <recommendedName>
        <fullName evidence="13">DNA N(6)-methyladenine demethylase</fullName>
        <ecNumber evidence="13">1.14.11.51</ecNumber>
    </recommendedName>
</protein>
<comment type="similarity">
    <text evidence="3">Belongs to the alkB family.</text>
</comment>
<dbReference type="OrthoDB" id="6614653at2759"/>
<keyword evidence="18" id="KW-1185">Reference proteome</keyword>
<dbReference type="FunFam" id="2.60.120.590:FF:000013">
    <property type="entry name" value="2-oxoglutarate-dependent dioxygenase family protein"/>
    <property type="match status" value="1"/>
</dbReference>
<keyword evidence="8" id="KW-0560">Oxidoreductase</keyword>
<accession>A0A9Q0G1E5</accession>
<reference evidence="17" key="1">
    <citation type="submission" date="2022-02" db="EMBL/GenBank/DDBJ databases">
        <authorList>
            <person name="Henning P.M."/>
            <person name="McCubbin A.G."/>
            <person name="Shore J.S."/>
        </authorList>
    </citation>
    <scope>NUCLEOTIDE SEQUENCE</scope>
    <source>
        <strain evidence="17">F60SS</strain>
        <tissue evidence="17">Leaves</tissue>
    </source>
</reference>
<evidence type="ECO:0000256" key="5">
    <source>
        <dbReference type="ARBA" id="ARBA00022723"/>
    </source>
</evidence>
<dbReference type="Pfam" id="PF13532">
    <property type="entry name" value="2OG-FeII_Oxy_2"/>
    <property type="match status" value="1"/>
</dbReference>
<dbReference type="GO" id="GO:0005634">
    <property type="term" value="C:nucleus"/>
    <property type="evidence" value="ECO:0007669"/>
    <property type="project" value="UniProtKB-SubCell"/>
</dbReference>
<dbReference type="InterPro" id="IPR004574">
    <property type="entry name" value="Alkb"/>
</dbReference>
<evidence type="ECO:0000256" key="7">
    <source>
        <dbReference type="ARBA" id="ARBA00022964"/>
    </source>
</evidence>
<evidence type="ECO:0000256" key="3">
    <source>
        <dbReference type="ARBA" id="ARBA00007879"/>
    </source>
</evidence>
<dbReference type="GO" id="GO:0035516">
    <property type="term" value="F:broad specificity oxidative DNA demethylase activity"/>
    <property type="evidence" value="ECO:0007669"/>
    <property type="project" value="TreeGrafter"/>
</dbReference>
<evidence type="ECO:0000256" key="4">
    <source>
        <dbReference type="ARBA" id="ARBA00022490"/>
    </source>
</evidence>
<dbReference type="GO" id="GO:0006281">
    <property type="term" value="P:DNA repair"/>
    <property type="evidence" value="ECO:0007669"/>
    <property type="project" value="UniProtKB-KW"/>
</dbReference>
<comment type="catalytic activity">
    <reaction evidence="12">
        <text>an N(6)-methyl-2'-deoxyadenosine in DNA + 2-oxoglutarate + O2 = a 2'-deoxyadenosine in DNA + formaldehyde + succinate + CO2</text>
        <dbReference type="Rhea" id="RHEA:49524"/>
        <dbReference type="Rhea" id="RHEA-COMP:12418"/>
        <dbReference type="Rhea" id="RHEA-COMP:12419"/>
        <dbReference type="ChEBI" id="CHEBI:15379"/>
        <dbReference type="ChEBI" id="CHEBI:16526"/>
        <dbReference type="ChEBI" id="CHEBI:16810"/>
        <dbReference type="ChEBI" id="CHEBI:16842"/>
        <dbReference type="ChEBI" id="CHEBI:30031"/>
        <dbReference type="ChEBI" id="CHEBI:90615"/>
        <dbReference type="ChEBI" id="CHEBI:90616"/>
        <dbReference type="EC" id="1.14.11.51"/>
    </reaction>
    <physiologicalReaction direction="left-to-right" evidence="12">
        <dbReference type="Rhea" id="RHEA:49525"/>
    </physiologicalReaction>
</comment>
<evidence type="ECO:0000256" key="12">
    <source>
        <dbReference type="ARBA" id="ARBA00052047"/>
    </source>
</evidence>
<feature type="binding site" evidence="14">
    <location>
        <position position="404"/>
    </location>
    <ligand>
        <name>Fe cation</name>
        <dbReference type="ChEBI" id="CHEBI:24875"/>
        <note>catalytic</note>
    </ligand>
</feature>
<comment type="caution">
    <text evidence="17">The sequence shown here is derived from an EMBL/GenBank/DDBJ whole genome shotgun (WGS) entry which is preliminary data.</text>
</comment>
<keyword evidence="6" id="KW-0227">DNA damage</keyword>
<comment type="cofactor">
    <cofactor evidence="14">
        <name>Fe(2+)</name>
        <dbReference type="ChEBI" id="CHEBI:29033"/>
    </cofactor>
    <text evidence="14">Binds 1 Fe(2+) ion per subunit.</text>
</comment>
<organism evidence="17 18">
    <name type="scientific">Turnera subulata</name>
    <dbReference type="NCBI Taxonomy" id="218843"/>
    <lineage>
        <taxon>Eukaryota</taxon>
        <taxon>Viridiplantae</taxon>
        <taxon>Streptophyta</taxon>
        <taxon>Embryophyta</taxon>
        <taxon>Tracheophyta</taxon>
        <taxon>Spermatophyta</taxon>
        <taxon>Magnoliopsida</taxon>
        <taxon>eudicotyledons</taxon>
        <taxon>Gunneridae</taxon>
        <taxon>Pentapetalae</taxon>
        <taxon>rosids</taxon>
        <taxon>fabids</taxon>
        <taxon>Malpighiales</taxon>
        <taxon>Passifloraceae</taxon>
        <taxon>Turnera</taxon>
    </lineage>
</organism>
<keyword evidence="11" id="KW-0539">Nucleus</keyword>
<evidence type="ECO:0000256" key="9">
    <source>
        <dbReference type="ARBA" id="ARBA00023004"/>
    </source>
</evidence>
<evidence type="ECO:0000256" key="11">
    <source>
        <dbReference type="ARBA" id="ARBA00023242"/>
    </source>
</evidence>
<dbReference type="InterPro" id="IPR005123">
    <property type="entry name" value="Oxoglu/Fe-dep_dioxygenase_dom"/>
</dbReference>
<dbReference type="PROSITE" id="PS51471">
    <property type="entry name" value="FE2OG_OXY"/>
    <property type="match status" value="1"/>
</dbReference>
<evidence type="ECO:0000256" key="8">
    <source>
        <dbReference type="ARBA" id="ARBA00023002"/>
    </source>
</evidence>
<dbReference type="AlphaFoldDB" id="A0A9Q0G1E5"/>
<feature type="domain" description="Fe2OG dioxygenase" evidence="16">
    <location>
        <begin position="326"/>
        <end position="436"/>
    </location>
</feature>
<dbReference type="GO" id="GO:0141131">
    <property type="term" value="F:DNA N6-methyladenine demethylase activity"/>
    <property type="evidence" value="ECO:0007669"/>
    <property type="project" value="UniProtKB-EC"/>
</dbReference>
<feature type="region of interest" description="Disordered" evidence="15">
    <location>
        <begin position="144"/>
        <end position="166"/>
    </location>
</feature>
<evidence type="ECO:0000259" key="16">
    <source>
        <dbReference type="PROSITE" id="PS51471"/>
    </source>
</evidence>
<evidence type="ECO:0000256" key="10">
    <source>
        <dbReference type="ARBA" id="ARBA00023204"/>
    </source>
</evidence>
<keyword evidence="7" id="KW-0223">Dioxygenase</keyword>
<feature type="binding site" evidence="14">
    <location>
        <position position="346"/>
    </location>
    <ligand>
        <name>Fe cation</name>
        <dbReference type="ChEBI" id="CHEBI:24875"/>
        <note>catalytic</note>
    </ligand>
</feature>
<dbReference type="GO" id="GO:0035513">
    <property type="term" value="P:oxidative RNA demethylation"/>
    <property type="evidence" value="ECO:0007669"/>
    <property type="project" value="TreeGrafter"/>
</dbReference>
<keyword evidence="5 14" id="KW-0479">Metal-binding</keyword>
<dbReference type="PANTHER" id="PTHR16557:SF10">
    <property type="entry name" value="2-OXOGLUTARATE-DEPENDENT DIOXYGENASE FAMILY PROTEIN"/>
    <property type="match status" value="1"/>
</dbReference>
<dbReference type="EC" id="1.14.11.51" evidence="13"/>
<feature type="binding site" evidence="14">
    <location>
        <position position="344"/>
    </location>
    <ligand>
        <name>Fe cation</name>
        <dbReference type="ChEBI" id="CHEBI:24875"/>
        <note>catalytic</note>
    </ligand>
</feature>
<dbReference type="Proteomes" id="UP001141552">
    <property type="component" value="Unassembled WGS sequence"/>
</dbReference>
<reference evidence="17" key="2">
    <citation type="journal article" date="2023" name="Plants (Basel)">
        <title>Annotation of the Turnera subulata (Passifloraceae) Draft Genome Reveals the S-Locus Evolved after the Divergence of Turneroideae from Passifloroideae in a Stepwise Manner.</title>
        <authorList>
            <person name="Henning P.M."/>
            <person name="Roalson E.H."/>
            <person name="Mir W."/>
            <person name="McCubbin A.G."/>
            <person name="Shore J.S."/>
        </authorList>
    </citation>
    <scope>NUCLEOTIDE SEQUENCE</scope>
    <source>
        <strain evidence="17">F60SS</strain>
    </source>
</reference>
<keyword evidence="4" id="KW-0963">Cytoplasm</keyword>
<evidence type="ECO:0000256" key="15">
    <source>
        <dbReference type="SAM" id="MobiDB-lite"/>
    </source>
</evidence>
<evidence type="ECO:0000256" key="13">
    <source>
        <dbReference type="ARBA" id="ARBA00066586"/>
    </source>
</evidence>
<proteinExistence type="inferred from homology"/>
<dbReference type="SUPFAM" id="SSF51197">
    <property type="entry name" value="Clavaminate synthase-like"/>
    <property type="match status" value="1"/>
</dbReference>
<dbReference type="GO" id="GO:0035515">
    <property type="term" value="F:oxidative RNA demethylase activity"/>
    <property type="evidence" value="ECO:0007669"/>
    <property type="project" value="TreeGrafter"/>
</dbReference>
<evidence type="ECO:0000313" key="17">
    <source>
        <dbReference type="EMBL" id="KAJ4841467.1"/>
    </source>
</evidence>
<dbReference type="PANTHER" id="PTHR16557">
    <property type="entry name" value="ALKYLATED DNA REPAIR PROTEIN ALKB-RELATED"/>
    <property type="match status" value="1"/>
</dbReference>
<evidence type="ECO:0000313" key="18">
    <source>
        <dbReference type="Proteomes" id="UP001141552"/>
    </source>
</evidence>
<evidence type="ECO:0000256" key="14">
    <source>
        <dbReference type="PIRSR" id="PIRSR604574-2"/>
    </source>
</evidence>
<sequence>MVFLRRAIQEACLFRFPAVQVIRITHRIFPQFCVVRNIMSCGGSSKSSECGSSRPNGGPPILSDQGSSSGSKSRKKSSVRAEQINYSSGVASVESKIFKSRLPRKRRARLVLTSEERIDHIETPHHGCPLVEDSANERDSLSLPTEFGKRKTPGNGKRSLSGRRHFKGMKPASDFVKVKPFDICSSDARERVVDNSSICEKDEEKESNARGQVLRPGMVILKDYISISDQIKIVKTCRQLGVGRGGFYRPGYQNGAKLNLQMMCLGLNWDPQTRKYEDRRATDGSETPKIPSEFDLLVKKAIKDAHSVIEKNLKPSDVEDMMPAMSPNICIINFYTTKGKLGLHQDRDESKESLRQGLPVVSFSVGDSAEFLYGDQRDANQAAKVILESGDVLIFGGPSRHIFHGVTTVISNSAPKHLLEESLLRPGRLNLTFRQF</sequence>
<keyword evidence="9 14" id="KW-0408">Iron</keyword>
<keyword evidence="10" id="KW-0234">DNA repair</keyword>
<gene>
    <name evidence="17" type="ORF">Tsubulata_015688</name>
</gene>
<feature type="region of interest" description="Disordered" evidence="15">
    <location>
        <begin position="45"/>
        <end position="81"/>
    </location>
</feature>
<dbReference type="InterPro" id="IPR027450">
    <property type="entry name" value="AlkB-like"/>
</dbReference>
<dbReference type="Gene3D" id="2.60.120.590">
    <property type="entry name" value="Alpha-ketoglutarate-dependent dioxygenase AlkB-like"/>
    <property type="match status" value="1"/>
</dbReference>